<evidence type="ECO:0000313" key="4">
    <source>
        <dbReference type="EMBL" id="KAH7645592.1"/>
    </source>
</evidence>
<reference evidence="4" key="2">
    <citation type="journal article" date="2021" name="World Allergy Organ. J.">
        <title>Chromosome-level assembly of Dermatophagoides farinae genome and transcriptome reveals two novel allergens Der f 37 and Der f 39.</title>
        <authorList>
            <person name="Chen J."/>
            <person name="Cai Z."/>
            <person name="Fan D."/>
            <person name="Hu J."/>
            <person name="Hou Y."/>
            <person name="He Y."/>
            <person name="Zhang Z."/>
            <person name="Zhao Z."/>
            <person name="Gao P."/>
            <person name="Hu W."/>
            <person name="Sun J."/>
            <person name="Li J."/>
            <person name="Ji K."/>
        </authorList>
    </citation>
    <scope>NUCLEOTIDE SEQUENCE</scope>
    <source>
        <strain evidence="4">JKM2019</strain>
    </source>
</reference>
<evidence type="ECO:0000256" key="2">
    <source>
        <dbReference type="RuleBase" id="RU367088"/>
    </source>
</evidence>
<dbReference type="PANTHER" id="PTHR12473:SF8">
    <property type="entry name" value="UBIQUITIN CARBOXYL-TERMINAL HYDROLASE MINDY-4-RELATED"/>
    <property type="match status" value="1"/>
</dbReference>
<proteinExistence type="inferred from homology"/>
<gene>
    <name evidence="4" type="ORF">HUG17_1130</name>
</gene>
<comment type="catalytic activity">
    <reaction evidence="2">
        <text>Thiol-dependent hydrolysis of ester, thioester, amide, peptide and isopeptide bonds formed by the C-terminal Gly of ubiquitin (a 76-residue protein attached to proteins as an intracellular targeting signal).</text>
        <dbReference type="EC" id="3.4.19.12"/>
    </reaction>
</comment>
<dbReference type="GO" id="GO:0004843">
    <property type="term" value="F:cysteine-type deubiquitinase activity"/>
    <property type="evidence" value="ECO:0007669"/>
    <property type="project" value="UniProtKB-UniRule"/>
</dbReference>
<dbReference type="OrthoDB" id="10263628at2759"/>
<keyword evidence="2" id="KW-0788">Thiol protease</keyword>
<dbReference type="EC" id="3.4.19.12" evidence="2"/>
<comment type="caution">
    <text evidence="4">The sequence shown here is derived from an EMBL/GenBank/DDBJ whole genome shotgun (WGS) entry which is preliminary data.</text>
</comment>
<dbReference type="InterPro" id="IPR025257">
    <property type="entry name" value="MINDY-3/4_CD"/>
</dbReference>
<dbReference type="AlphaFoldDB" id="A0A9D4SKY7"/>
<dbReference type="Pfam" id="PF13898">
    <property type="entry name" value="MINDY-3_4_CD"/>
    <property type="match status" value="1"/>
</dbReference>
<reference evidence="4" key="1">
    <citation type="submission" date="2020-06" db="EMBL/GenBank/DDBJ databases">
        <authorList>
            <person name="Ji K."/>
            <person name="Li J."/>
        </authorList>
    </citation>
    <scope>NUCLEOTIDE SEQUENCE</scope>
    <source>
        <strain evidence="4">JKM2019</strain>
        <tissue evidence="4">Whole body</tissue>
    </source>
</reference>
<comment type="function">
    <text evidence="2">Hydrolase that can remove 'Lys-48'-linked conjugated ubiquitin from proteins.</text>
</comment>
<keyword evidence="2" id="KW-0645">Protease</keyword>
<protein>
    <recommendedName>
        <fullName evidence="2">Ubiquitin carboxyl-terminal hydrolase MINDY</fullName>
        <ecNumber evidence="2">3.4.19.12</ecNumber>
    </recommendedName>
</protein>
<name>A0A9D4SKY7_DERFA</name>
<dbReference type="EMBL" id="SDOV01000001">
    <property type="protein sequence ID" value="KAH7645592.1"/>
    <property type="molecule type" value="Genomic_DNA"/>
</dbReference>
<organism evidence="4">
    <name type="scientific">Dermatophagoides farinae</name>
    <name type="common">American house dust mite</name>
    <dbReference type="NCBI Taxonomy" id="6954"/>
    <lineage>
        <taxon>Eukaryota</taxon>
        <taxon>Metazoa</taxon>
        <taxon>Ecdysozoa</taxon>
        <taxon>Arthropoda</taxon>
        <taxon>Chelicerata</taxon>
        <taxon>Arachnida</taxon>
        <taxon>Acari</taxon>
        <taxon>Acariformes</taxon>
        <taxon>Sarcoptiformes</taxon>
        <taxon>Astigmata</taxon>
        <taxon>Psoroptidia</taxon>
        <taxon>Analgoidea</taxon>
        <taxon>Pyroglyphidae</taxon>
        <taxon>Dermatophagoidinae</taxon>
        <taxon>Dermatophagoides</taxon>
    </lineage>
</organism>
<evidence type="ECO:0000259" key="3">
    <source>
        <dbReference type="SMART" id="SM01174"/>
    </source>
</evidence>
<dbReference type="GO" id="GO:0006508">
    <property type="term" value="P:proteolysis"/>
    <property type="evidence" value="ECO:0007669"/>
    <property type="project" value="UniProtKB-KW"/>
</dbReference>
<evidence type="ECO:0000256" key="1">
    <source>
        <dbReference type="ARBA" id="ARBA00011074"/>
    </source>
</evidence>
<dbReference type="Proteomes" id="UP000828236">
    <property type="component" value="Unassembled WGS sequence"/>
</dbReference>
<keyword evidence="2" id="KW-0378">Hydrolase</keyword>
<dbReference type="GO" id="GO:0071108">
    <property type="term" value="P:protein K48-linked deubiquitination"/>
    <property type="evidence" value="ECO:0007669"/>
    <property type="project" value="InterPro"/>
</dbReference>
<dbReference type="SMART" id="SM01174">
    <property type="entry name" value="DUF4205"/>
    <property type="match status" value="1"/>
</dbReference>
<dbReference type="GO" id="GO:1990380">
    <property type="term" value="F:K48-linked deubiquitinase activity"/>
    <property type="evidence" value="ECO:0007669"/>
    <property type="project" value="UniProtKB-UniRule"/>
</dbReference>
<feature type="domain" description="Deubiquitinating enzyme MINDY-3/4 conserved" evidence="3">
    <location>
        <begin position="95"/>
        <end position="422"/>
    </location>
</feature>
<keyword evidence="2" id="KW-0833">Ubl conjugation pathway</keyword>
<comment type="similarity">
    <text evidence="1 2">Belongs to the MINDY deubiquitinase family. FAM188 subfamily.</text>
</comment>
<accession>A0A9D4SKY7</accession>
<sequence length="427" mass="49341">MDESNNETLFVRTNKSFIENSIDDSHGNQFKQQFINNKIDLEITDIHNEDKNDDDDDAEVLDDIQCRSINQNNFIDCMEFETIPIDHDTAVVNLKRILFGNAALSIGPEWLHQYFEFDAINSQLWYGLVQHKGGPCGVLASIQAFLCAEFFHWNRVENIQNVKDLHRYRNECLSKAIGNILWQIKRKDQSVIIAIESQQKILDETKDFRFDNITERLRIGRFESKKKLIDFLCQIFKHSNKNIGCVSFVYSCILTRGIEEIQHDYDPGSIQALLTPETLLCSQELVNLCLIGCAVSNVFDNNLKCDELVLQGVKKQSKIGFLTLYEYGGGAKVGSCYKSPKLPIFVILSEDHFTVLFAKDKINDDNHHQIELYYYDGLMNQENEIHLTIDTQSCAIHDDKHRSPLECVIQTKWPDCHINWNDSNRLF</sequence>
<dbReference type="InterPro" id="IPR039785">
    <property type="entry name" value="MINY3/4"/>
</dbReference>
<dbReference type="PANTHER" id="PTHR12473">
    <property type="entry name" value="UBIQUITIN CARBOXYL-TERMINAL HYDROLASE MINDY-4-RELATED"/>
    <property type="match status" value="1"/>
</dbReference>